<evidence type="ECO:0000313" key="1">
    <source>
        <dbReference type="EMBL" id="KAK1579932.1"/>
    </source>
</evidence>
<proteinExistence type="predicted"/>
<protein>
    <submittedName>
        <fullName evidence="1">Uncharacterized protein</fullName>
    </submittedName>
</protein>
<dbReference type="RefSeq" id="XP_060411010.1">
    <property type="nucleotide sequence ID" value="XM_060560237.1"/>
</dbReference>
<accession>A0AAD8PTW9</accession>
<dbReference type="GeneID" id="85444477"/>
<sequence>MTNLGGNRTTAHSWSESMNKGISVFMERQSQFSRAPVLVEELRYNRHSTEAALKVRRYLFLPAGGHSTKWRHIRVRPPEFPNAQNPVNNIAALSASAFQRPAAQQTSSTDRGRHDGHKLSSYAYCAAQEDSEIMSWSSSILDPGCSGVFDSQSGAIRRIIVNFFGNALKSFSQEDPLAPGTGLGLSLVKRMTSCTSVTVTLPLEDHPTNLRIFFTYISKLGKKF</sequence>
<dbReference type="EMBL" id="JAHLJV010000060">
    <property type="protein sequence ID" value="KAK1579932.1"/>
    <property type="molecule type" value="Genomic_DNA"/>
</dbReference>
<gene>
    <name evidence="1" type="ORF">LY79DRAFT_582167</name>
</gene>
<keyword evidence="2" id="KW-1185">Reference proteome</keyword>
<dbReference type="AlphaFoldDB" id="A0AAD8PTW9"/>
<dbReference type="Proteomes" id="UP001230504">
    <property type="component" value="Unassembled WGS sequence"/>
</dbReference>
<comment type="caution">
    <text evidence="1">The sequence shown here is derived from an EMBL/GenBank/DDBJ whole genome shotgun (WGS) entry which is preliminary data.</text>
</comment>
<reference evidence="1" key="1">
    <citation type="submission" date="2021-06" db="EMBL/GenBank/DDBJ databases">
        <title>Comparative genomics, transcriptomics and evolutionary studies reveal genomic signatures of adaptation to plant cell wall in hemibiotrophic fungi.</title>
        <authorList>
            <consortium name="DOE Joint Genome Institute"/>
            <person name="Baroncelli R."/>
            <person name="Diaz J.F."/>
            <person name="Benocci T."/>
            <person name="Peng M."/>
            <person name="Battaglia E."/>
            <person name="Haridas S."/>
            <person name="Andreopoulos W."/>
            <person name="Labutti K."/>
            <person name="Pangilinan J."/>
            <person name="Floch G.L."/>
            <person name="Makela M.R."/>
            <person name="Henrissat B."/>
            <person name="Grigoriev I.V."/>
            <person name="Crouch J.A."/>
            <person name="De Vries R.P."/>
            <person name="Sukno S.A."/>
            <person name="Thon M.R."/>
        </authorList>
    </citation>
    <scope>NUCLEOTIDE SEQUENCE</scope>
    <source>
        <strain evidence="1">CBS 125086</strain>
    </source>
</reference>
<organism evidence="1 2">
    <name type="scientific">Colletotrichum navitas</name>
    <dbReference type="NCBI Taxonomy" id="681940"/>
    <lineage>
        <taxon>Eukaryota</taxon>
        <taxon>Fungi</taxon>
        <taxon>Dikarya</taxon>
        <taxon>Ascomycota</taxon>
        <taxon>Pezizomycotina</taxon>
        <taxon>Sordariomycetes</taxon>
        <taxon>Hypocreomycetidae</taxon>
        <taxon>Glomerellales</taxon>
        <taxon>Glomerellaceae</taxon>
        <taxon>Colletotrichum</taxon>
        <taxon>Colletotrichum graminicola species complex</taxon>
    </lineage>
</organism>
<name>A0AAD8PTW9_9PEZI</name>
<evidence type="ECO:0000313" key="2">
    <source>
        <dbReference type="Proteomes" id="UP001230504"/>
    </source>
</evidence>